<name>A0AAU7P3W9_9XANT</name>
<protein>
    <recommendedName>
        <fullName evidence="1">DUF6896 domain-containing protein</fullName>
    </recommendedName>
</protein>
<proteinExistence type="predicted"/>
<evidence type="ECO:0000259" key="1">
    <source>
        <dbReference type="Pfam" id="PF21837"/>
    </source>
</evidence>
<feature type="domain" description="DUF6896" evidence="1">
    <location>
        <begin position="6"/>
        <end position="125"/>
    </location>
</feature>
<sequence length="134" mass="14399">MNSNLVRLISDYQTAVREAVAVMRDSGIELPASNADWTANGIPQRGTLKGGIPYFKHGYGCSVRLLGGAVDFDFGERGEIDGFDVWLLASFAGPRLSEYGFASEAALNDCFKAEVAASSLVYSGYILHYIAHAA</sequence>
<reference evidence="2" key="1">
    <citation type="submission" date="2024-02" db="EMBL/GenBank/DDBJ databases">
        <title>Complete genome sequence of Xanthomonas sp. 10-10.</title>
        <authorList>
            <person name="Biessy A."/>
            <person name="Ciotola M."/>
            <person name="Cadieux M."/>
            <person name="Soufiane B."/>
            <person name="Laforest M."/>
            <person name="Filion M."/>
        </authorList>
    </citation>
    <scope>NUCLEOTIDE SEQUENCE</scope>
    <source>
        <strain evidence="2">10-10</strain>
    </source>
</reference>
<accession>A0AAU7P3W9</accession>
<dbReference type="Pfam" id="PF21837">
    <property type="entry name" value="DUF6896"/>
    <property type="match status" value="1"/>
</dbReference>
<evidence type="ECO:0000313" key="2">
    <source>
        <dbReference type="EMBL" id="XBS36331.1"/>
    </source>
</evidence>
<dbReference type="EMBL" id="CP144460">
    <property type="protein sequence ID" value="XBS36331.1"/>
    <property type="molecule type" value="Genomic_DNA"/>
</dbReference>
<dbReference type="AlphaFoldDB" id="A0AAU7P3W9"/>
<dbReference type="RefSeq" id="WP_349655489.1">
    <property type="nucleotide sequence ID" value="NZ_CP144460.1"/>
</dbReference>
<gene>
    <name evidence="2" type="ORF">VZ068_12510</name>
</gene>
<organism evidence="2">
    <name type="scientific">Xanthomonas sp. 10-10</name>
    <dbReference type="NCBI Taxonomy" id="3115848"/>
    <lineage>
        <taxon>Bacteria</taxon>
        <taxon>Pseudomonadati</taxon>
        <taxon>Pseudomonadota</taxon>
        <taxon>Gammaproteobacteria</taxon>
        <taxon>Lysobacterales</taxon>
        <taxon>Lysobacteraceae</taxon>
        <taxon>Xanthomonas</taxon>
    </lineage>
</organism>
<dbReference type="InterPro" id="IPR054191">
    <property type="entry name" value="DUF6896"/>
</dbReference>